<reference evidence="2 3" key="1">
    <citation type="submission" date="2015-07" db="EMBL/GenBank/DDBJ databases">
        <title>The genome of Melipona quadrifasciata.</title>
        <authorList>
            <person name="Pan H."/>
            <person name="Kapheim K."/>
        </authorList>
    </citation>
    <scope>NUCLEOTIDE SEQUENCE [LARGE SCALE GENOMIC DNA]</scope>
    <source>
        <strain evidence="2">0111107301</strain>
        <tissue evidence="2">Whole body</tissue>
    </source>
</reference>
<feature type="compositionally biased region" description="Polar residues" evidence="1">
    <location>
        <begin position="128"/>
        <end position="151"/>
    </location>
</feature>
<dbReference type="EMBL" id="KQ435872">
    <property type="protein sequence ID" value="KOX70229.1"/>
    <property type="molecule type" value="Genomic_DNA"/>
</dbReference>
<organism evidence="2 3">
    <name type="scientific">Melipona quadrifasciata</name>
    <dbReference type="NCBI Taxonomy" id="166423"/>
    <lineage>
        <taxon>Eukaryota</taxon>
        <taxon>Metazoa</taxon>
        <taxon>Ecdysozoa</taxon>
        <taxon>Arthropoda</taxon>
        <taxon>Hexapoda</taxon>
        <taxon>Insecta</taxon>
        <taxon>Pterygota</taxon>
        <taxon>Neoptera</taxon>
        <taxon>Endopterygota</taxon>
        <taxon>Hymenoptera</taxon>
        <taxon>Apocrita</taxon>
        <taxon>Aculeata</taxon>
        <taxon>Apoidea</taxon>
        <taxon>Anthophila</taxon>
        <taxon>Apidae</taxon>
        <taxon>Melipona</taxon>
    </lineage>
</organism>
<dbReference type="Proteomes" id="UP000053105">
    <property type="component" value="Unassembled WGS sequence"/>
</dbReference>
<accession>A0A0M8ZV84</accession>
<dbReference type="AlphaFoldDB" id="A0A0M8ZV84"/>
<feature type="region of interest" description="Disordered" evidence="1">
    <location>
        <begin position="1"/>
        <end position="60"/>
    </location>
</feature>
<dbReference type="OrthoDB" id="7698997at2759"/>
<sequence>MSKPNQESPEQRRHGQLAYRRRNNEPSLHSGKKTFNGWQPKGKTSKSALKPYRKNGILTNTNKPRDRVLIAIRNSILAEDILQLASLNIEFLSIKKLETKSIRTNYSQYSKWIIRSGIPTRLQEKQKTSYQSSNIPTITQPSTQTKKNPKA</sequence>
<gene>
    <name evidence="2" type="ORF">WN51_05665</name>
</gene>
<feature type="region of interest" description="Disordered" evidence="1">
    <location>
        <begin position="124"/>
        <end position="151"/>
    </location>
</feature>
<evidence type="ECO:0000256" key="1">
    <source>
        <dbReference type="SAM" id="MobiDB-lite"/>
    </source>
</evidence>
<evidence type="ECO:0000313" key="2">
    <source>
        <dbReference type="EMBL" id="KOX70229.1"/>
    </source>
</evidence>
<keyword evidence="3" id="KW-1185">Reference proteome</keyword>
<protein>
    <submittedName>
        <fullName evidence="2">Uncharacterized protein</fullName>
    </submittedName>
</protein>
<name>A0A0M8ZV84_9HYME</name>
<evidence type="ECO:0000313" key="3">
    <source>
        <dbReference type="Proteomes" id="UP000053105"/>
    </source>
</evidence>
<proteinExistence type="predicted"/>